<evidence type="ECO:0000256" key="1">
    <source>
        <dbReference type="SAM" id="MobiDB-lite"/>
    </source>
</evidence>
<gene>
    <name evidence="2" type="ORF">KSX_07500</name>
</gene>
<keyword evidence="3" id="KW-1185">Reference proteome</keyword>
<evidence type="ECO:0000313" key="3">
    <source>
        <dbReference type="Proteomes" id="UP000612362"/>
    </source>
</evidence>
<dbReference type="EMBL" id="BNJF01000001">
    <property type="protein sequence ID" value="GHO42587.1"/>
    <property type="molecule type" value="Genomic_DNA"/>
</dbReference>
<organism evidence="2 3">
    <name type="scientific">Ktedonospora formicarum</name>
    <dbReference type="NCBI Taxonomy" id="2778364"/>
    <lineage>
        <taxon>Bacteria</taxon>
        <taxon>Bacillati</taxon>
        <taxon>Chloroflexota</taxon>
        <taxon>Ktedonobacteria</taxon>
        <taxon>Ktedonobacterales</taxon>
        <taxon>Ktedonobacteraceae</taxon>
        <taxon>Ktedonospora</taxon>
    </lineage>
</organism>
<sequence length="426" mass="48339">MKLEQVRAIAEAVMYEGYILYPYRHNALKNRIRWTIGVVYPRAYSEAQGGIDPWQMHTECLIEGSPMTHLSVTSRFLHLLDCLNSNESDTWQEGMEREVQAPTLTLHALSESPRSVRINFAGTHLPADTSGIVRTMQALQGELAIGCSQLGANLFKLTIDIANTTPNTAEIDSRHEAILRHAFISIHTIMHIKDGSFVSLLEYPEALREQVENCRNIRTWPVLVGKQGERDCMLSAPIILYDYPQIAPESPGAFFDGTEIDELLTLRILTLSDEEKEAMRQGGESTRKLLERVEAMSPEQLMRLHGTLRDWQASDEARNDSTGQNGSIFPGEDYPPPQGIRIANHNVRKGDRVRLHPRLRADAFDMLLEGKIGRVECIQQDFENRLYLVVTLDDDPGREQWDERVLPGHRFFFAPEEIEPLGRVSL</sequence>
<dbReference type="RefSeq" id="WP_220192114.1">
    <property type="nucleotide sequence ID" value="NZ_BNJF01000001.1"/>
</dbReference>
<dbReference type="Proteomes" id="UP000612362">
    <property type="component" value="Unassembled WGS sequence"/>
</dbReference>
<proteinExistence type="predicted"/>
<evidence type="ECO:0000313" key="2">
    <source>
        <dbReference type="EMBL" id="GHO42587.1"/>
    </source>
</evidence>
<protein>
    <submittedName>
        <fullName evidence="2">Uncharacterized protein</fullName>
    </submittedName>
</protein>
<reference evidence="2" key="1">
    <citation type="submission" date="2020-10" db="EMBL/GenBank/DDBJ databases">
        <title>Taxonomic study of unclassified bacteria belonging to the class Ktedonobacteria.</title>
        <authorList>
            <person name="Yabe S."/>
            <person name="Wang C.M."/>
            <person name="Zheng Y."/>
            <person name="Sakai Y."/>
            <person name="Cavaletti L."/>
            <person name="Monciardini P."/>
            <person name="Donadio S."/>
        </authorList>
    </citation>
    <scope>NUCLEOTIDE SEQUENCE</scope>
    <source>
        <strain evidence="2">SOSP1-1</strain>
    </source>
</reference>
<accession>A0A8J3HRL1</accession>
<name>A0A8J3HRL1_9CHLR</name>
<dbReference type="AlphaFoldDB" id="A0A8J3HRL1"/>
<feature type="region of interest" description="Disordered" evidence="1">
    <location>
        <begin position="315"/>
        <end position="334"/>
    </location>
</feature>
<comment type="caution">
    <text evidence="2">The sequence shown here is derived from an EMBL/GenBank/DDBJ whole genome shotgun (WGS) entry which is preliminary data.</text>
</comment>